<name>A0A5N1I301_LACJE</name>
<feature type="compositionally biased region" description="Polar residues" evidence="2">
    <location>
        <begin position="141"/>
        <end position="154"/>
    </location>
</feature>
<feature type="region of interest" description="Disordered" evidence="2">
    <location>
        <begin position="141"/>
        <end position="168"/>
    </location>
</feature>
<dbReference type="SUPFAM" id="SSF46997">
    <property type="entry name" value="Bacterial immunoglobulin/albumin-binding domains"/>
    <property type="match status" value="2"/>
</dbReference>
<feature type="compositionally biased region" description="Polar residues" evidence="2">
    <location>
        <begin position="665"/>
        <end position="682"/>
    </location>
</feature>
<evidence type="ECO:0000313" key="5">
    <source>
        <dbReference type="EMBL" id="MEL0566063.1"/>
    </source>
</evidence>
<feature type="compositionally biased region" description="Polar residues" evidence="2">
    <location>
        <begin position="52"/>
        <end position="70"/>
    </location>
</feature>
<dbReference type="SMART" id="SM00844">
    <property type="entry name" value="GA"/>
    <property type="match status" value="1"/>
</dbReference>
<dbReference type="InterPro" id="IPR020840">
    <property type="entry name" value="Extracell_matrix-bd_GA"/>
</dbReference>
<dbReference type="InterPro" id="IPR009063">
    <property type="entry name" value="Ig/albumin-bd_sf"/>
</dbReference>
<dbReference type="InterPro" id="IPR002988">
    <property type="entry name" value="GA_module"/>
</dbReference>
<dbReference type="Proteomes" id="UP001385848">
    <property type="component" value="Unassembled WGS sequence"/>
</dbReference>
<dbReference type="RefSeq" id="WP_006584481.1">
    <property type="nucleotide sequence ID" value="NZ_CATOUV010000001.1"/>
</dbReference>
<dbReference type="Pfam" id="PF01468">
    <property type="entry name" value="GA"/>
    <property type="match status" value="1"/>
</dbReference>
<keyword evidence="7" id="KW-1185">Reference proteome</keyword>
<evidence type="ECO:0000313" key="6">
    <source>
        <dbReference type="Proteomes" id="UP000327236"/>
    </source>
</evidence>
<feature type="compositionally biased region" description="Low complexity" evidence="2">
    <location>
        <begin position="646"/>
        <end position="656"/>
    </location>
</feature>
<evidence type="ECO:0000313" key="4">
    <source>
        <dbReference type="EMBL" id="KAA9320043.1"/>
    </source>
</evidence>
<feature type="compositionally biased region" description="Low complexity" evidence="2">
    <location>
        <begin position="155"/>
        <end position="168"/>
    </location>
</feature>
<dbReference type="Pfam" id="PF04650">
    <property type="entry name" value="YSIRK_signal"/>
    <property type="match status" value="1"/>
</dbReference>
<evidence type="ECO:0000256" key="1">
    <source>
        <dbReference type="ARBA" id="ARBA00022729"/>
    </source>
</evidence>
<dbReference type="InterPro" id="IPR005877">
    <property type="entry name" value="YSIRK_signal_dom"/>
</dbReference>
<dbReference type="AlphaFoldDB" id="A0A5N1I301"/>
<dbReference type="Gene3D" id="1.20.120.1850">
    <property type="entry name" value="Ebh helix bundles repeating unit (S and A modules)"/>
    <property type="match status" value="1"/>
</dbReference>
<reference evidence="4 6" key="1">
    <citation type="submission" date="2019-09" db="EMBL/GenBank/DDBJ databases">
        <title>Draft genome sequence assemblies of isolates from the urinary tract.</title>
        <authorList>
            <person name="Mores C.R."/>
            <person name="Putonti C."/>
            <person name="Wolfe A.J."/>
        </authorList>
    </citation>
    <scope>NUCLEOTIDE SEQUENCE [LARGE SCALE GENOMIC DNA]</scope>
    <source>
        <strain evidence="4 6">UMB246</strain>
    </source>
</reference>
<feature type="compositionally biased region" description="Polar residues" evidence="2">
    <location>
        <begin position="694"/>
        <end position="716"/>
    </location>
</feature>
<proteinExistence type="predicted"/>
<dbReference type="Gene3D" id="1.20.5.420">
    <property type="entry name" value="Immunoglobulin FC, subunit C"/>
    <property type="match status" value="1"/>
</dbReference>
<dbReference type="Pfam" id="PF07554">
    <property type="entry name" value="FIVAR"/>
    <property type="match status" value="2"/>
</dbReference>
<dbReference type="OrthoDB" id="2330051at2"/>
<dbReference type="EMBL" id="JBBVUL010000030">
    <property type="protein sequence ID" value="MEL0566063.1"/>
    <property type="molecule type" value="Genomic_DNA"/>
</dbReference>
<reference evidence="5 7" key="2">
    <citation type="submission" date="2024-04" db="EMBL/GenBank/DDBJ databases">
        <title>Three lactobacilli isolated from voided urine samples from females with type 2 diabetes.</title>
        <authorList>
            <person name="Kula A."/>
            <person name="Stegman N."/>
            <person name="Putonti C."/>
        </authorList>
    </citation>
    <scope>NUCLEOTIDE SEQUENCE [LARGE SCALE GENOMIC DNA]</scope>
    <source>
        <strain evidence="5 7">1855</strain>
    </source>
</reference>
<protein>
    <submittedName>
        <fullName evidence="4">YSIRK-type signal peptide-containing protein</fullName>
    </submittedName>
</protein>
<dbReference type="NCBIfam" id="TIGR01168">
    <property type="entry name" value="YSIRK_signal"/>
    <property type="match status" value="1"/>
</dbReference>
<feature type="region of interest" description="Disordered" evidence="2">
    <location>
        <begin position="52"/>
        <end position="80"/>
    </location>
</feature>
<gene>
    <name evidence="5" type="ORF">AAC431_09135</name>
    <name evidence="4" type="ORF">F6H94_08535</name>
</gene>
<evidence type="ECO:0000313" key="7">
    <source>
        <dbReference type="Proteomes" id="UP001385848"/>
    </source>
</evidence>
<feature type="compositionally biased region" description="Basic and acidic residues" evidence="2">
    <location>
        <begin position="683"/>
        <end position="692"/>
    </location>
</feature>
<accession>A0A5N1I301</accession>
<keyword evidence="1" id="KW-0732">Signal</keyword>
<organism evidence="4 6">
    <name type="scientific">Lactobacillus jensenii</name>
    <dbReference type="NCBI Taxonomy" id="109790"/>
    <lineage>
        <taxon>Bacteria</taxon>
        <taxon>Bacillati</taxon>
        <taxon>Bacillota</taxon>
        <taxon>Bacilli</taxon>
        <taxon>Lactobacillales</taxon>
        <taxon>Lactobacillaceae</taxon>
        <taxon>Lactobacillus</taxon>
    </lineage>
</organism>
<evidence type="ECO:0000256" key="2">
    <source>
        <dbReference type="SAM" id="MobiDB-lite"/>
    </source>
</evidence>
<feature type="region of interest" description="Disordered" evidence="2">
    <location>
        <begin position="646"/>
        <end position="716"/>
    </location>
</feature>
<feature type="domain" description="Extracellular matrix-binding protein ebh GA module" evidence="3">
    <location>
        <begin position="600"/>
        <end position="651"/>
    </location>
</feature>
<comment type="caution">
    <text evidence="4">The sequence shown here is derived from an EMBL/GenBank/DDBJ whole genome shotgun (WGS) entry which is preliminary data.</text>
</comment>
<evidence type="ECO:0000259" key="3">
    <source>
        <dbReference type="SMART" id="SM00844"/>
    </source>
</evidence>
<dbReference type="Proteomes" id="UP000327236">
    <property type="component" value="Unassembled WGS sequence"/>
</dbReference>
<dbReference type="EMBL" id="VYWW01000062">
    <property type="protein sequence ID" value="KAA9320043.1"/>
    <property type="molecule type" value="Genomic_DNA"/>
</dbReference>
<sequence>MFSKNNRKQYELKTANGQQHFSLRKTTLGLASVLLSTTLYLGGSNSLVQAASDTATNTESQTATSQSIENNNEEKVDKSQLQSAYDNALNVQKSDKYTNETDASKKSAFDSAVANAKKVLDNASATSEDVKNTISNLESAASQLTGTSQTNEAVNTTETKTSTNDTDTSAAMTTTTLNVSSLSKNSILSNNALTTSLVADTSNQTVKATNPGYSGSYDSGNIHIEDLPNFKISFTQDNYNGNTGWQVIYNQDGTINAVVYRYEIGKVTSLNSSDLAKQIVLYDPKTQYQYTIDSKLNAHQDGRDGAQRCVQNSNSRQYTNFMDVLLYKPDRNEYWGLQPVDIVTKNSNNTYGSLKLDDYTKYAESATSDTKCEPITLDGKNIVNNSYAENYIILSTNNGTYVVNYLKDDAFKYMIPLYYVGVDTIAPTVNKDDAVSKVGGTTKSSIVYVNSKDALDPNKVISATDNGTPDADLIKTIELKGEDGSDITNISDIKNEVAYTVTYTVTDKAGNSSSFTLDKKYVVGTKVAPIVNSDTITVKKGDQLTGDSVAQMVYSNYATLKDQQQSFNFQFTDGGSTEKAGQYKGQISTGGITTDLTINVDDPELDQAKKDALHAIDQMKNLNDAQKQAAINAVNNATIASEAKTAQTNAETTNNNMGSLKSDDNLTNPIDENSSTFQNADKTAQDNYKKALSDAQQLTDISKGTSEGASSDPQHV</sequence>